<evidence type="ECO:0000313" key="3">
    <source>
        <dbReference type="Proteomes" id="UP000218811"/>
    </source>
</evidence>
<dbReference type="OMA" id="KEYACEA"/>
<organism evidence="2 3">
    <name type="scientific">Wolfiporia cocos (strain MD-104)</name>
    <name type="common">Brown rot fungus</name>
    <dbReference type="NCBI Taxonomy" id="742152"/>
    <lineage>
        <taxon>Eukaryota</taxon>
        <taxon>Fungi</taxon>
        <taxon>Dikarya</taxon>
        <taxon>Basidiomycota</taxon>
        <taxon>Agaricomycotina</taxon>
        <taxon>Agaricomycetes</taxon>
        <taxon>Polyporales</taxon>
        <taxon>Phaeolaceae</taxon>
        <taxon>Wolfiporia</taxon>
    </lineage>
</organism>
<dbReference type="EMBL" id="KB467920">
    <property type="protein sequence ID" value="PCH37276.1"/>
    <property type="molecule type" value="Genomic_DNA"/>
</dbReference>
<dbReference type="STRING" id="742152.A0A2H3J505"/>
<feature type="non-terminal residue" evidence="2">
    <location>
        <position position="1"/>
    </location>
</feature>
<accession>A0A2H3J505</accession>
<protein>
    <submittedName>
        <fullName evidence="2">Uncharacterized protein</fullName>
    </submittedName>
</protein>
<gene>
    <name evidence="2" type="ORF">WOLCODRAFT_83940</name>
</gene>
<evidence type="ECO:0000313" key="2">
    <source>
        <dbReference type="EMBL" id="PCH37276.1"/>
    </source>
</evidence>
<proteinExistence type="predicted"/>
<reference evidence="2 3" key="1">
    <citation type="journal article" date="2012" name="Science">
        <title>The Paleozoic origin of enzymatic lignin decomposition reconstructed from 31 fungal genomes.</title>
        <authorList>
            <person name="Floudas D."/>
            <person name="Binder M."/>
            <person name="Riley R."/>
            <person name="Barry K."/>
            <person name="Blanchette R.A."/>
            <person name="Henrissat B."/>
            <person name="Martinez A.T."/>
            <person name="Otillar R."/>
            <person name="Spatafora J.W."/>
            <person name="Yadav J.S."/>
            <person name="Aerts A."/>
            <person name="Benoit I."/>
            <person name="Boyd A."/>
            <person name="Carlson A."/>
            <person name="Copeland A."/>
            <person name="Coutinho P.M."/>
            <person name="de Vries R.P."/>
            <person name="Ferreira P."/>
            <person name="Findley K."/>
            <person name="Foster B."/>
            <person name="Gaskell J."/>
            <person name="Glotzer D."/>
            <person name="Gorecki P."/>
            <person name="Heitman J."/>
            <person name="Hesse C."/>
            <person name="Hori C."/>
            <person name="Igarashi K."/>
            <person name="Jurgens J.A."/>
            <person name="Kallen N."/>
            <person name="Kersten P."/>
            <person name="Kohler A."/>
            <person name="Kuees U."/>
            <person name="Kumar T.K.A."/>
            <person name="Kuo A."/>
            <person name="LaButti K."/>
            <person name="Larrondo L.F."/>
            <person name="Lindquist E."/>
            <person name="Ling A."/>
            <person name="Lombard V."/>
            <person name="Lucas S."/>
            <person name="Lundell T."/>
            <person name="Martin R."/>
            <person name="McLaughlin D.J."/>
            <person name="Morgenstern I."/>
            <person name="Morin E."/>
            <person name="Murat C."/>
            <person name="Nagy L.G."/>
            <person name="Nolan M."/>
            <person name="Ohm R.A."/>
            <person name="Patyshakuliyeva A."/>
            <person name="Rokas A."/>
            <person name="Ruiz-Duenas F.J."/>
            <person name="Sabat G."/>
            <person name="Salamov A."/>
            <person name="Samejima M."/>
            <person name="Schmutz J."/>
            <person name="Slot J.C."/>
            <person name="St John F."/>
            <person name="Stenlid J."/>
            <person name="Sun H."/>
            <person name="Sun S."/>
            <person name="Syed K."/>
            <person name="Tsang A."/>
            <person name="Wiebenga A."/>
            <person name="Young D."/>
            <person name="Pisabarro A."/>
            <person name="Eastwood D.C."/>
            <person name="Martin F."/>
            <person name="Cullen D."/>
            <person name="Grigoriev I.V."/>
            <person name="Hibbett D.S."/>
        </authorList>
    </citation>
    <scope>NUCLEOTIDE SEQUENCE [LARGE SCALE GENOMIC DNA]</scope>
    <source>
        <strain evidence="2 3">MD-104</strain>
    </source>
</reference>
<dbReference type="Proteomes" id="UP000218811">
    <property type="component" value="Unassembled WGS sequence"/>
</dbReference>
<dbReference type="OrthoDB" id="3269175at2759"/>
<dbReference type="AlphaFoldDB" id="A0A2H3J505"/>
<feature type="region of interest" description="Disordered" evidence="1">
    <location>
        <begin position="124"/>
        <end position="160"/>
    </location>
</feature>
<sequence length="191" mass="21347">DHKYNSAFILNAMSEDEDDPDTIPGRTATQWVSHAPDYHSDTASTYPIVTELYKAIDAISDPNPDKEKAATMRIHGTEIRNAVPLVAKHLENRIRAWKVKSSALEANLHWFTKGRVAHSGILWGNTEDPEENSAPKRKRQSGVAAAGPGTVKCPHGTVHSSTDVEKSKKRLTLILFWREIDCSFLDLLRLH</sequence>
<keyword evidence="3" id="KW-1185">Reference proteome</keyword>
<evidence type="ECO:0000256" key="1">
    <source>
        <dbReference type="SAM" id="MobiDB-lite"/>
    </source>
</evidence>
<name>A0A2H3J505_WOLCO</name>